<sequence>MAALVHRRGLRRVPPFGARGILAVAVLGLVRMARADGEETQIEASEKPEDEWLTPELLAAVDKLRGYDQFAQPVHGGCLACEWVAKSFRTTVWPAIKGKKKPDDKRAAFLETADSVCEKERFPKDLAIVRKGKRLFLTNWEEEKQKPSKKERMAIIKSGKTVQEGTRDICLSTVAVKRERVGDVVAKQKNFRDVDWREVLCQRLTKLCGAPEGADDMGLDGEL</sequence>
<protein>
    <recommendedName>
        <fullName evidence="3">Saposin B-type domain-containing protein</fullName>
    </recommendedName>
</protein>
<organism evidence="2">
    <name type="scientific">Alexandrium monilatum</name>
    <dbReference type="NCBI Taxonomy" id="311494"/>
    <lineage>
        <taxon>Eukaryota</taxon>
        <taxon>Sar</taxon>
        <taxon>Alveolata</taxon>
        <taxon>Dinophyceae</taxon>
        <taxon>Gonyaulacales</taxon>
        <taxon>Pyrocystaceae</taxon>
        <taxon>Alexandrium</taxon>
    </lineage>
</organism>
<evidence type="ECO:0008006" key="3">
    <source>
        <dbReference type="Google" id="ProtNLM"/>
    </source>
</evidence>
<proteinExistence type="predicted"/>
<dbReference type="EMBL" id="HBNR01055011">
    <property type="protein sequence ID" value="CAE4621180.1"/>
    <property type="molecule type" value="Transcribed_RNA"/>
</dbReference>
<gene>
    <name evidence="2" type="ORF">AMON00008_LOCUS38641</name>
</gene>
<name>A0A7S4RR69_9DINO</name>
<keyword evidence="1" id="KW-0732">Signal</keyword>
<feature type="signal peptide" evidence="1">
    <location>
        <begin position="1"/>
        <end position="35"/>
    </location>
</feature>
<evidence type="ECO:0000256" key="1">
    <source>
        <dbReference type="SAM" id="SignalP"/>
    </source>
</evidence>
<evidence type="ECO:0000313" key="2">
    <source>
        <dbReference type="EMBL" id="CAE4621180.1"/>
    </source>
</evidence>
<dbReference type="AlphaFoldDB" id="A0A7S4RR69"/>
<reference evidence="2" key="1">
    <citation type="submission" date="2021-01" db="EMBL/GenBank/DDBJ databases">
        <authorList>
            <person name="Corre E."/>
            <person name="Pelletier E."/>
            <person name="Niang G."/>
            <person name="Scheremetjew M."/>
            <person name="Finn R."/>
            <person name="Kale V."/>
            <person name="Holt S."/>
            <person name="Cochrane G."/>
            <person name="Meng A."/>
            <person name="Brown T."/>
            <person name="Cohen L."/>
        </authorList>
    </citation>
    <scope>NUCLEOTIDE SEQUENCE</scope>
    <source>
        <strain evidence="2">CCMP3105</strain>
    </source>
</reference>
<accession>A0A7S4RR69</accession>
<feature type="chain" id="PRO_5030979332" description="Saposin B-type domain-containing protein" evidence="1">
    <location>
        <begin position="36"/>
        <end position="223"/>
    </location>
</feature>